<dbReference type="EMBL" id="JAGMVJ010000012">
    <property type="protein sequence ID" value="KAH7084148.1"/>
    <property type="molecule type" value="Genomic_DNA"/>
</dbReference>
<reference evidence="1" key="1">
    <citation type="journal article" date="2021" name="Nat. Commun.">
        <title>Genetic determinants of endophytism in the Arabidopsis root mycobiome.</title>
        <authorList>
            <person name="Mesny F."/>
            <person name="Miyauchi S."/>
            <person name="Thiergart T."/>
            <person name="Pickel B."/>
            <person name="Atanasova L."/>
            <person name="Karlsson M."/>
            <person name="Huettel B."/>
            <person name="Barry K.W."/>
            <person name="Haridas S."/>
            <person name="Chen C."/>
            <person name="Bauer D."/>
            <person name="Andreopoulos W."/>
            <person name="Pangilinan J."/>
            <person name="LaButti K."/>
            <person name="Riley R."/>
            <person name="Lipzen A."/>
            <person name="Clum A."/>
            <person name="Drula E."/>
            <person name="Henrissat B."/>
            <person name="Kohler A."/>
            <person name="Grigoriev I.V."/>
            <person name="Martin F.M."/>
            <person name="Hacquard S."/>
        </authorList>
    </citation>
    <scope>NUCLEOTIDE SEQUENCE</scope>
    <source>
        <strain evidence="1">MPI-SDFR-AT-0120</strain>
    </source>
</reference>
<dbReference type="Proteomes" id="UP000813461">
    <property type="component" value="Unassembled WGS sequence"/>
</dbReference>
<gene>
    <name evidence="1" type="ORF">FB567DRAFT_528477</name>
</gene>
<evidence type="ECO:0000313" key="1">
    <source>
        <dbReference type="EMBL" id="KAH7084148.1"/>
    </source>
</evidence>
<dbReference type="OrthoDB" id="3440338at2759"/>
<sequence>MLSTFSKRNAVEAAQITKSPQLLFPQDITIHEKTQMVTTRTKFYGQSLHDQDRVVPAETLAGRRRRWSTLLRQNHYMPVILEVLDAELPKYANSTIIDPSDRVAHNRECALILASAPSVFAAAVDGSLTTRLLTDPNLQKEYAIVHERAQSQPSIYAQFLADENGIAPTATQYLLIRDMVEDYLAEGQQSTHAWQLDNMTGPSVSISKSAQGYRKYLHRSSRSSQRVETLRKFCEGIQTRVSETPAAQYNVPFHFPPGECGYSGDSHRRLTQHRARQSSNYIMNLVEDICTYLHRTGQFQQQFRMYQHIIYLIFRPSQAAIAEIFCSGLLQVWTENGGGFNAYPAGRSVATSQRLSDSQWAVNEAWVRENSPIEENMRVQQERAIEWTKALEWQPKVMEDEDMLDVSVTATDRSDRYDCV</sequence>
<accession>A0A8K0R500</accession>
<evidence type="ECO:0000313" key="2">
    <source>
        <dbReference type="Proteomes" id="UP000813461"/>
    </source>
</evidence>
<proteinExistence type="predicted"/>
<organism evidence="1 2">
    <name type="scientific">Paraphoma chrysanthemicola</name>
    <dbReference type="NCBI Taxonomy" id="798071"/>
    <lineage>
        <taxon>Eukaryota</taxon>
        <taxon>Fungi</taxon>
        <taxon>Dikarya</taxon>
        <taxon>Ascomycota</taxon>
        <taxon>Pezizomycotina</taxon>
        <taxon>Dothideomycetes</taxon>
        <taxon>Pleosporomycetidae</taxon>
        <taxon>Pleosporales</taxon>
        <taxon>Pleosporineae</taxon>
        <taxon>Phaeosphaeriaceae</taxon>
        <taxon>Paraphoma</taxon>
    </lineage>
</organism>
<comment type="caution">
    <text evidence="1">The sequence shown here is derived from an EMBL/GenBank/DDBJ whole genome shotgun (WGS) entry which is preliminary data.</text>
</comment>
<protein>
    <submittedName>
        <fullName evidence="1">Uncharacterized protein</fullName>
    </submittedName>
</protein>
<name>A0A8K0R500_9PLEO</name>
<keyword evidence="2" id="KW-1185">Reference proteome</keyword>
<dbReference type="AlphaFoldDB" id="A0A8K0R500"/>